<dbReference type="PANTHER" id="PTHR36173">
    <property type="entry name" value="RIBONUCLEASE VAPC16-RELATED"/>
    <property type="match status" value="1"/>
</dbReference>
<dbReference type="InterPro" id="IPR029060">
    <property type="entry name" value="PIN-like_dom_sf"/>
</dbReference>
<sequence>METYVADAHTLIWFLAEDERLSENAKRLLEQAEEARVQVLLPTVVLAEITYIAQKKKVEITIDEVLERIEQGDGFVVVPFDFAIFRTMLQLPDEWDIHDRIIGATSQYYNAILITKDKVLQDSERVETVW</sequence>
<evidence type="ECO:0000313" key="3">
    <source>
        <dbReference type="Proteomes" id="UP000265540"/>
    </source>
</evidence>
<dbReference type="Pfam" id="PF01850">
    <property type="entry name" value="PIN"/>
    <property type="match status" value="1"/>
</dbReference>
<feature type="domain" description="PIN" evidence="1">
    <location>
        <begin position="4"/>
        <end position="121"/>
    </location>
</feature>
<dbReference type="Proteomes" id="UP000265540">
    <property type="component" value="Unassembled WGS sequence"/>
</dbReference>
<dbReference type="CDD" id="cd09872">
    <property type="entry name" value="PIN_Sll0205-like"/>
    <property type="match status" value="1"/>
</dbReference>
<evidence type="ECO:0000313" key="2">
    <source>
        <dbReference type="EMBL" id="RJR27579.1"/>
    </source>
</evidence>
<dbReference type="InterPro" id="IPR002716">
    <property type="entry name" value="PIN_dom"/>
</dbReference>
<reference evidence="2 3" key="1">
    <citation type="journal article" date="2017" name="ISME J.">
        <title>Energy and carbon metabolisms in a deep terrestrial subsurface fluid microbial community.</title>
        <authorList>
            <person name="Momper L."/>
            <person name="Jungbluth S.P."/>
            <person name="Lee M.D."/>
            <person name="Amend J.P."/>
        </authorList>
    </citation>
    <scope>NUCLEOTIDE SEQUENCE [LARGE SCALE GENOMIC DNA]</scope>
    <source>
        <strain evidence="2">SURF_46</strain>
    </source>
</reference>
<dbReference type="SUPFAM" id="SSF88723">
    <property type="entry name" value="PIN domain-like"/>
    <property type="match status" value="1"/>
</dbReference>
<name>A0A3A4ZEH4_UNCKA</name>
<organism evidence="2 3">
    <name type="scientific">candidate division WWE3 bacterium</name>
    <dbReference type="NCBI Taxonomy" id="2053526"/>
    <lineage>
        <taxon>Bacteria</taxon>
        <taxon>Katanobacteria</taxon>
    </lineage>
</organism>
<dbReference type="InterPro" id="IPR052919">
    <property type="entry name" value="TA_system_RNase"/>
</dbReference>
<dbReference type="Gene3D" id="3.40.50.1010">
    <property type="entry name" value="5'-nuclease"/>
    <property type="match status" value="1"/>
</dbReference>
<dbReference type="AlphaFoldDB" id="A0A3A4ZEH4"/>
<dbReference type="PANTHER" id="PTHR36173:SF1">
    <property type="entry name" value="RIBONUCLEASE VAPC22"/>
    <property type="match status" value="1"/>
</dbReference>
<dbReference type="InterPro" id="IPR041705">
    <property type="entry name" value="PIN_Sll0205"/>
</dbReference>
<dbReference type="EMBL" id="QZJF01000009">
    <property type="protein sequence ID" value="RJR27579.1"/>
    <property type="molecule type" value="Genomic_DNA"/>
</dbReference>
<protein>
    <submittedName>
        <fullName evidence="2">PIN domain-containing protein</fullName>
    </submittedName>
</protein>
<evidence type="ECO:0000259" key="1">
    <source>
        <dbReference type="Pfam" id="PF01850"/>
    </source>
</evidence>
<comment type="caution">
    <text evidence="2">The sequence shown here is derived from an EMBL/GenBank/DDBJ whole genome shotgun (WGS) entry which is preliminary data.</text>
</comment>
<accession>A0A3A4ZEH4</accession>
<gene>
    <name evidence="2" type="ORF">C4561_01920</name>
</gene>
<proteinExistence type="predicted"/>